<reference evidence="2" key="1">
    <citation type="submission" date="2020-09" db="EMBL/GenBank/DDBJ databases">
        <title>Genome-Enabled Discovery of Anthraquinone Biosynthesis in Senna tora.</title>
        <authorList>
            <person name="Kang S.-H."/>
            <person name="Pandey R.P."/>
            <person name="Lee C.-M."/>
            <person name="Sim J.-S."/>
            <person name="Jeong J.-T."/>
            <person name="Choi B.-S."/>
            <person name="Jung M."/>
            <person name="Ginzburg D."/>
            <person name="Zhao K."/>
            <person name="Won S.Y."/>
            <person name="Oh T.-J."/>
            <person name="Yu Y."/>
            <person name="Kim N.-H."/>
            <person name="Lee O.R."/>
            <person name="Lee T.-H."/>
            <person name="Bashyal P."/>
            <person name="Kim T.-S."/>
            <person name="Lee W.-H."/>
            <person name="Kawkins C."/>
            <person name="Kim C.-K."/>
            <person name="Kim J.S."/>
            <person name="Ahn B.O."/>
            <person name="Rhee S.Y."/>
            <person name="Sohng J.K."/>
        </authorList>
    </citation>
    <scope>NUCLEOTIDE SEQUENCE</scope>
    <source>
        <tissue evidence="2">Leaf</tissue>
    </source>
</reference>
<comment type="caution">
    <text evidence="2">The sequence shown here is derived from an EMBL/GenBank/DDBJ whole genome shotgun (WGS) entry which is preliminary data.</text>
</comment>
<dbReference type="Proteomes" id="UP000634136">
    <property type="component" value="Unassembled WGS sequence"/>
</dbReference>
<keyword evidence="3" id="KW-1185">Reference proteome</keyword>
<feature type="compositionally biased region" description="Low complexity" evidence="1">
    <location>
        <begin position="534"/>
        <end position="546"/>
    </location>
</feature>
<evidence type="ECO:0000313" key="2">
    <source>
        <dbReference type="EMBL" id="KAF7807905.1"/>
    </source>
</evidence>
<name>A0A834W3E2_9FABA</name>
<feature type="region of interest" description="Disordered" evidence="1">
    <location>
        <begin position="371"/>
        <end position="422"/>
    </location>
</feature>
<dbReference type="AlphaFoldDB" id="A0A834W3E2"/>
<feature type="compositionally biased region" description="Low complexity" evidence="1">
    <location>
        <begin position="391"/>
        <end position="401"/>
    </location>
</feature>
<dbReference type="PANTHER" id="PTHR33220:SF5">
    <property type="entry name" value="RRNA INTRON-ENCODED HOMING ENDONUCLEASE"/>
    <property type="match status" value="1"/>
</dbReference>
<feature type="region of interest" description="Disordered" evidence="1">
    <location>
        <begin position="534"/>
        <end position="595"/>
    </location>
</feature>
<sequence>MRRRPSAASFLEGLWPLRPRKFEAITGGRRAACVALSPPLGARVLTIASGNPNKNPGAGCAKEMKLTCVASANRRRFLSGAVTKMKLKMTLGNGYLGSRIDEERSEMRYLAEGTSAWVSRIVAPSHVHPPIDQGRRGAWGEFGPPVIRALRMAEKGACAGQSPRSTVDEQMPRDRPCVGCPYGWASGEASSAADRAQVPWKGAPERVRAPSCPDPVAPRGAVGESGCLGMQPQSGADGGWRCVPVGCGTALAGLPIGSGCGPMQITAAAQAQAVDMPVETSSSRLWMAARAVWRASAPARSWRRPAGSPFGPIAGARVRVLSGRRGCSVEPRHGIESSKWAIFGKQNWRCGMNRKPGYGAELRANLDPTKGVGRLRQQDGGHGSRNPLRSGAAVAAKPGARARAERPPVADLGGSSKYSNENFEGRRGERFHVNGTCTWGVRRRRRGPREEFSFLFNSLPTLETAQPEVGSSGWKSTARRVVSGAPPAALENRRTECLPRPVVLITASGLQGEQPLVDGTIPEPVGCRWTARAAPAARAGRRVPAGGRTGNGPFGVPSPGVEQSTQNCETTAKGTGLAESAGKEDPVELDSSPTL</sequence>
<accession>A0A834W3E2</accession>
<dbReference type="PANTHER" id="PTHR33220">
    <property type="entry name" value="BNAA09G04420D PROTEIN"/>
    <property type="match status" value="1"/>
</dbReference>
<dbReference type="EMBL" id="JAAIUW010000012">
    <property type="protein sequence ID" value="KAF7807905.1"/>
    <property type="molecule type" value="Genomic_DNA"/>
</dbReference>
<evidence type="ECO:0000313" key="3">
    <source>
        <dbReference type="Proteomes" id="UP000634136"/>
    </source>
</evidence>
<organism evidence="2 3">
    <name type="scientific">Senna tora</name>
    <dbReference type="NCBI Taxonomy" id="362788"/>
    <lineage>
        <taxon>Eukaryota</taxon>
        <taxon>Viridiplantae</taxon>
        <taxon>Streptophyta</taxon>
        <taxon>Embryophyta</taxon>
        <taxon>Tracheophyta</taxon>
        <taxon>Spermatophyta</taxon>
        <taxon>Magnoliopsida</taxon>
        <taxon>eudicotyledons</taxon>
        <taxon>Gunneridae</taxon>
        <taxon>Pentapetalae</taxon>
        <taxon>rosids</taxon>
        <taxon>fabids</taxon>
        <taxon>Fabales</taxon>
        <taxon>Fabaceae</taxon>
        <taxon>Caesalpinioideae</taxon>
        <taxon>Cassia clade</taxon>
        <taxon>Senna</taxon>
    </lineage>
</organism>
<proteinExistence type="predicted"/>
<feature type="compositionally biased region" description="Polar residues" evidence="1">
    <location>
        <begin position="561"/>
        <end position="573"/>
    </location>
</feature>
<dbReference type="OrthoDB" id="1721742at2759"/>
<protein>
    <submittedName>
        <fullName evidence="2">Atp synthase subunit beta</fullName>
    </submittedName>
</protein>
<gene>
    <name evidence="2" type="ORF">G2W53_040066</name>
</gene>
<evidence type="ECO:0000256" key="1">
    <source>
        <dbReference type="SAM" id="MobiDB-lite"/>
    </source>
</evidence>